<dbReference type="GO" id="GO:0003700">
    <property type="term" value="F:DNA-binding transcription factor activity"/>
    <property type="evidence" value="ECO:0007669"/>
    <property type="project" value="InterPro"/>
</dbReference>
<evidence type="ECO:0000313" key="5">
    <source>
        <dbReference type="EMBL" id="QEX18661.1"/>
    </source>
</evidence>
<dbReference type="Pfam" id="PF12833">
    <property type="entry name" value="HTH_18"/>
    <property type="match status" value="1"/>
</dbReference>
<feature type="domain" description="HTH araC/xylS-type" evidence="4">
    <location>
        <begin position="215"/>
        <end position="314"/>
    </location>
</feature>
<evidence type="ECO:0000259" key="4">
    <source>
        <dbReference type="PROSITE" id="PS01124"/>
    </source>
</evidence>
<dbReference type="RefSeq" id="WP_151178792.1">
    <property type="nucleotide sequence ID" value="NZ_CP042906.1"/>
</dbReference>
<accession>A0A5J6MN76</accession>
<dbReference type="Proteomes" id="UP000326202">
    <property type="component" value="Chromosome"/>
</dbReference>
<organism evidence="5 6">
    <name type="scientific">Hypericibacter terrae</name>
    <dbReference type="NCBI Taxonomy" id="2602015"/>
    <lineage>
        <taxon>Bacteria</taxon>
        <taxon>Pseudomonadati</taxon>
        <taxon>Pseudomonadota</taxon>
        <taxon>Alphaproteobacteria</taxon>
        <taxon>Rhodospirillales</taxon>
        <taxon>Dongiaceae</taxon>
        <taxon>Hypericibacter</taxon>
    </lineage>
</organism>
<gene>
    <name evidence="5" type="ORF">FRZ44_39690</name>
</gene>
<proteinExistence type="predicted"/>
<dbReference type="InterPro" id="IPR020449">
    <property type="entry name" value="Tscrpt_reg_AraC-type_HTH"/>
</dbReference>
<dbReference type="PRINTS" id="PR00032">
    <property type="entry name" value="HTHARAC"/>
</dbReference>
<dbReference type="SUPFAM" id="SSF46689">
    <property type="entry name" value="Homeodomain-like"/>
    <property type="match status" value="1"/>
</dbReference>
<dbReference type="InterPro" id="IPR018060">
    <property type="entry name" value="HTH_AraC"/>
</dbReference>
<reference evidence="5 6" key="1">
    <citation type="submission" date="2019-08" db="EMBL/GenBank/DDBJ databases">
        <title>Hyperibacter terrae gen. nov., sp. nov. and Hyperibacter viscosus sp. nov., two new members in the family Rhodospirillaceae isolated from the rhizosphere of Hypericum perforatum.</title>
        <authorList>
            <person name="Noviana Z."/>
        </authorList>
    </citation>
    <scope>NUCLEOTIDE SEQUENCE [LARGE SCALE GENOMIC DNA]</scope>
    <source>
        <strain evidence="5 6">R5913</strain>
    </source>
</reference>
<evidence type="ECO:0000256" key="3">
    <source>
        <dbReference type="ARBA" id="ARBA00023163"/>
    </source>
</evidence>
<protein>
    <submittedName>
        <fullName evidence="5">AraC family transcriptional regulator</fullName>
    </submittedName>
</protein>
<evidence type="ECO:0000313" key="6">
    <source>
        <dbReference type="Proteomes" id="UP000326202"/>
    </source>
</evidence>
<dbReference type="EMBL" id="CP042906">
    <property type="protein sequence ID" value="QEX18661.1"/>
    <property type="molecule type" value="Genomic_DNA"/>
</dbReference>
<dbReference type="InterPro" id="IPR035418">
    <property type="entry name" value="AraC-bd_2"/>
</dbReference>
<dbReference type="KEGG" id="htq:FRZ44_39690"/>
<dbReference type="AlphaFoldDB" id="A0A5J6MN76"/>
<dbReference type="Gene3D" id="1.10.10.60">
    <property type="entry name" value="Homeodomain-like"/>
    <property type="match status" value="1"/>
</dbReference>
<dbReference type="Pfam" id="PF14525">
    <property type="entry name" value="AraC_binding_2"/>
    <property type="match status" value="1"/>
</dbReference>
<keyword evidence="3" id="KW-0804">Transcription</keyword>
<dbReference type="OrthoDB" id="5295469at2"/>
<dbReference type="PANTHER" id="PTHR46796">
    <property type="entry name" value="HTH-TYPE TRANSCRIPTIONAL ACTIVATOR RHAS-RELATED"/>
    <property type="match status" value="1"/>
</dbReference>
<keyword evidence="2" id="KW-0238">DNA-binding</keyword>
<dbReference type="SMART" id="SM00342">
    <property type="entry name" value="HTH_ARAC"/>
    <property type="match status" value="1"/>
</dbReference>
<name>A0A5J6MN76_9PROT</name>
<dbReference type="GO" id="GO:0043565">
    <property type="term" value="F:sequence-specific DNA binding"/>
    <property type="evidence" value="ECO:0007669"/>
    <property type="project" value="InterPro"/>
</dbReference>
<evidence type="ECO:0000256" key="2">
    <source>
        <dbReference type="ARBA" id="ARBA00023125"/>
    </source>
</evidence>
<sequence>MLSTGAVQVMSSETVAAARQYNWWRDAVSDTHCSWDMPRQDRTGFKAKLRRQTLGAADIIHCVCDPCRGRRGRPELGRSSEAAFGLLYVIGGRERITHAGREAELGPGDLTLWDSTQPMEFLVPDSLQKITLLLPQALLEGVMPNVRDLTGTVLNGRSGCGAIFATHLRALARQAAELPPGGQEPVLRATLELLASALDPMPSSAASDYHKSMLARITGHILQRLGDPELNPDGIAAAVGVSPRQLHRVFGESGWTLERWIWHRRLEACRHDLALRPAARISQIAYQWGFSDAAHFSRAFREAYGTSPRLYRATALGRKAGPSDLLD</sequence>
<dbReference type="InterPro" id="IPR050204">
    <property type="entry name" value="AraC_XylS_family_regulators"/>
</dbReference>
<dbReference type="InterPro" id="IPR009057">
    <property type="entry name" value="Homeodomain-like_sf"/>
</dbReference>
<evidence type="ECO:0000256" key="1">
    <source>
        <dbReference type="ARBA" id="ARBA00023015"/>
    </source>
</evidence>
<keyword evidence="6" id="KW-1185">Reference proteome</keyword>
<keyword evidence="1" id="KW-0805">Transcription regulation</keyword>
<dbReference type="PROSITE" id="PS01124">
    <property type="entry name" value="HTH_ARAC_FAMILY_2"/>
    <property type="match status" value="1"/>
</dbReference>
<dbReference type="PANTHER" id="PTHR46796:SF6">
    <property type="entry name" value="ARAC SUBFAMILY"/>
    <property type="match status" value="1"/>
</dbReference>